<comment type="caution">
    <text evidence="2">The sequence shown here is derived from an EMBL/GenBank/DDBJ whole genome shotgun (WGS) entry which is preliminary data.</text>
</comment>
<proteinExistence type="predicted"/>
<keyword evidence="1" id="KW-0472">Membrane</keyword>
<dbReference type="Gene3D" id="2.180.10.10">
    <property type="entry name" value="RHS repeat-associated core"/>
    <property type="match status" value="1"/>
</dbReference>
<evidence type="ECO:0008006" key="4">
    <source>
        <dbReference type="Google" id="ProtNLM"/>
    </source>
</evidence>
<protein>
    <recommendedName>
        <fullName evidence="4">RHS repeat protein</fullName>
    </recommendedName>
</protein>
<sequence>MSLSNYKNLGRIILLPLILGIVPISGYSQWVDPANGVVVEPSASMSQFMRYGNTPVSLYTGSIDVSVPVYAYEDHEFNVPISLKYAFSGQKPNDPAGSVGLGWVLNAGGCITRQINHLPDEAMATGNDNVYGFYEMCRNGWSVPSIISSTYPFWNTSDYFYPMGRENVEAEPDIFSFNFMGHSGKFIFWGENKIVVFETSGPKGNYIVEPTVAYAKITGFTIKTKDGYTYNFGGNENLNTANDITSYNYKFGTWLNKYNGPQVMWPLVSVTSPSGRKLTLEYDKPDEYVVTARPTSYLIDDEGNAGNPEKELKWVHFACLSEQTQKSLYLKKISLPSIFSVDFNYSGIRNRESYYDRQGTSLTKMTTERLLESIVVKDLSNNTVVRTVSLGHTEGRPNPVPVLTNVHISDIGYYSFNYWNKDDNSMANYWTPYKGTLRIDHWGYSNGADNRGYLSYFPTSSLDNNKETITSTQRNPNFKYALCGALQEIYYPTGGKTEFIYEPNDYSAALIKSGLQYGEPYLENYESNKTAGGIRIKQIIDCNYDPQKGRWTDTVRIRTYKYKGADGKSSGVLLRSPRYRSTQVPKTAIPNTYSIQRNFMGASDMLECIDTDYHIEYKTATETYRDGSYCEYDYSNYTMGSCADRPIFNFKTATSQWAPGGIVVNDPYRYFYMRPGSRKAARGKLLSKTVYQAKAKPTDADVPSYMEIYNYNTIVSSCWRIRMTRYYWYQQEIITESCLMNSSSKVNFFGDGSSMSINTDYKYDYNTDYVKEIKTYDATGKYTKQTIDYASGVGYVAGSPFPEKVHTQVMMPGETEYKTVEVKKYEYFGLKVTPTLVIPRLIKLWMTHLDTPMTYSSAVEQENDLILEQTFVPGASRFNQITGRDGTVTTYLYGSNGCNLLAVVRNVSYNDVSAALGNFATLNNYSLTTAQETALRNMPGAVVTTYSYTPLTGLASVTDPSGSKQTYAYDTFRRLAKIYTGGNLEQEFKYQLFN</sequence>
<dbReference type="Proteomes" id="UP000322940">
    <property type="component" value="Unassembled WGS sequence"/>
</dbReference>
<name>A0A5B3I118_9BACT</name>
<accession>A0A5B3I118</accession>
<gene>
    <name evidence="2" type="ORF">F2Y10_13985</name>
</gene>
<dbReference type="EMBL" id="VVXH01000017">
    <property type="protein sequence ID" value="KAA2376131.1"/>
    <property type="molecule type" value="Genomic_DNA"/>
</dbReference>
<organism evidence="2 3">
    <name type="scientific">Alistipes onderdonkii</name>
    <dbReference type="NCBI Taxonomy" id="328813"/>
    <lineage>
        <taxon>Bacteria</taxon>
        <taxon>Pseudomonadati</taxon>
        <taxon>Bacteroidota</taxon>
        <taxon>Bacteroidia</taxon>
        <taxon>Bacteroidales</taxon>
        <taxon>Rikenellaceae</taxon>
        <taxon>Alistipes</taxon>
    </lineage>
</organism>
<keyword evidence="1" id="KW-0812">Transmembrane</keyword>
<feature type="transmembrane region" description="Helical" evidence="1">
    <location>
        <begin position="12"/>
        <end position="30"/>
    </location>
</feature>
<evidence type="ECO:0000313" key="2">
    <source>
        <dbReference type="EMBL" id="KAA2376131.1"/>
    </source>
</evidence>
<dbReference type="RefSeq" id="WP_130065728.1">
    <property type="nucleotide sequence ID" value="NZ_JAHOOA010000012.1"/>
</dbReference>
<reference evidence="2 3" key="1">
    <citation type="journal article" date="2019" name="Nat. Med.">
        <title>A library of human gut bacterial isolates paired with longitudinal multiomics data enables mechanistic microbiome research.</title>
        <authorList>
            <person name="Poyet M."/>
            <person name="Groussin M."/>
            <person name="Gibbons S.M."/>
            <person name="Avila-Pacheco J."/>
            <person name="Jiang X."/>
            <person name="Kearney S.M."/>
            <person name="Perrotta A.R."/>
            <person name="Berdy B."/>
            <person name="Zhao S."/>
            <person name="Lieberman T.D."/>
            <person name="Swanson P.K."/>
            <person name="Smith M."/>
            <person name="Roesemann S."/>
            <person name="Alexander J.E."/>
            <person name="Rich S.A."/>
            <person name="Livny J."/>
            <person name="Vlamakis H."/>
            <person name="Clish C."/>
            <person name="Bullock K."/>
            <person name="Deik A."/>
            <person name="Scott J."/>
            <person name="Pierce K.A."/>
            <person name="Xavier R.J."/>
            <person name="Alm E.J."/>
        </authorList>
    </citation>
    <scope>NUCLEOTIDE SEQUENCE [LARGE SCALE GENOMIC DNA]</scope>
    <source>
        <strain evidence="2 3">BIOML-A266</strain>
    </source>
</reference>
<evidence type="ECO:0000256" key="1">
    <source>
        <dbReference type="SAM" id="Phobius"/>
    </source>
</evidence>
<dbReference type="AlphaFoldDB" id="A0A5B3I118"/>
<evidence type="ECO:0000313" key="3">
    <source>
        <dbReference type="Proteomes" id="UP000322940"/>
    </source>
</evidence>
<keyword evidence="1" id="KW-1133">Transmembrane helix</keyword>